<dbReference type="EMBL" id="JAVFWL010000003">
    <property type="protein sequence ID" value="KAK6739576.1"/>
    <property type="molecule type" value="Genomic_DNA"/>
</dbReference>
<protein>
    <submittedName>
        <fullName evidence="1">Uncharacterized protein</fullName>
    </submittedName>
</protein>
<evidence type="ECO:0000313" key="2">
    <source>
        <dbReference type="Proteomes" id="UP001303046"/>
    </source>
</evidence>
<keyword evidence="2" id="KW-1185">Reference proteome</keyword>
<organism evidence="1 2">
    <name type="scientific">Necator americanus</name>
    <name type="common">Human hookworm</name>
    <dbReference type="NCBI Taxonomy" id="51031"/>
    <lineage>
        <taxon>Eukaryota</taxon>
        <taxon>Metazoa</taxon>
        <taxon>Ecdysozoa</taxon>
        <taxon>Nematoda</taxon>
        <taxon>Chromadorea</taxon>
        <taxon>Rhabditida</taxon>
        <taxon>Rhabditina</taxon>
        <taxon>Rhabditomorpha</taxon>
        <taxon>Strongyloidea</taxon>
        <taxon>Ancylostomatidae</taxon>
        <taxon>Bunostominae</taxon>
        <taxon>Necator</taxon>
    </lineage>
</organism>
<sequence length="84" mass="9360">MVVVANVDELKRLADASQTVRVRQLVPRSDRDAAWHGGRHVSVVVGQISSIRGTIFSLIDRVSCVKDYTVIAKKIVWIDDRDTA</sequence>
<evidence type="ECO:0000313" key="1">
    <source>
        <dbReference type="EMBL" id="KAK6739576.1"/>
    </source>
</evidence>
<reference evidence="1 2" key="1">
    <citation type="submission" date="2023-08" db="EMBL/GenBank/DDBJ databases">
        <title>A Necator americanus chromosomal reference genome.</title>
        <authorList>
            <person name="Ilik V."/>
            <person name="Petrzelkova K.J."/>
            <person name="Pardy F."/>
            <person name="Fuh T."/>
            <person name="Niatou-Singa F.S."/>
            <person name="Gouil Q."/>
            <person name="Baker L."/>
            <person name="Ritchie M.E."/>
            <person name="Jex A.R."/>
            <person name="Gazzola D."/>
            <person name="Li H."/>
            <person name="Toshio Fujiwara R."/>
            <person name="Zhan B."/>
            <person name="Aroian R.V."/>
            <person name="Pafco B."/>
            <person name="Schwarz E.M."/>
        </authorList>
    </citation>
    <scope>NUCLEOTIDE SEQUENCE [LARGE SCALE GENOMIC DNA]</scope>
    <source>
        <strain evidence="1 2">Aroian</strain>
        <tissue evidence="1">Whole animal</tissue>
    </source>
</reference>
<gene>
    <name evidence="1" type="primary">Necator_chrIII.g8977</name>
    <name evidence="1" type="ORF">RB195_008212</name>
</gene>
<name>A0ABR1CNU7_NECAM</name>
<accession>A0ABR1CNU7</accession>
<dbReference type="Proteomes" id="UP001303046">
    <property type="component" value="Unassembled WGS sequence"/>
</dbReference>
<comment type="caution">
    <text evidence="1">The sequence shown here is derived from an EMBL/GenBank/DDBJ whole genome shotgun (WGS) entry which is preliminary data.</text>
</comment>
<proteinExistence type="predicted"/>